<feature type="domain" description="AAA+ ATPase" evidence="3">
    <location>
        <begin position="45"/>
        <end position="174"/>
    </location>
</feature>
<evidence type="ECO:0000256" key="2">
    <source>
        <dbReference type="ARBA" id="ARBA00023134"/>
    </source>
</evidence>
<evidence type="ECO:0000313" key="4">
    <source>
        <dbReference type="EMBL" id="KAF6750308.1"/>
    </source>
</evidence>
<reference evidence="4 5" key="1">
    <citation type="submission" date="2020-07" db="EMBL/GenBank/DDBJ databases">
        <title>Comparative genomics of pyrophilous fungi reveals a link between fire events and developmental genes.</title>
        <authorList>
            <consortium name="DOE Joint Genome Institute"/>
            <person name="Steindorff A.S."/>
            <person name="Carver A."/>
            <person name="Calhoun S."/>
            <person name="Stillman K."/>
            <person name="Liu H."/>
            <person name="Lipzen A."/>
            <person name="Pangilinan J."/>
            <person name="Labutti K."/>
            <person name="Bruns T.D."/>
            <person name="Grigoriev I.V."/>
        </authorList>
    </citation>
    <scope>NUCLEOTIDE SEQUENCE [LARGE SCALE GENOMIC DNA]</scope>
    <source>
        <strain evidence="4 5">CBS 144469</strain>
    </source>
</reference>
<protein>
    <submittedName>
        <fullName evidence="4">P-loop containing nucleoside triphosphate hydrolase protein</fullName>
    </submittedName>
</protein>
<dbReference type="EMBL" id="JACGCI010000057">
    <property type="protein sequence ID" value="KAF6750308.1"/>
    <property type="molecule type" value="Genomic_DNA"/>
</dbReference>
<dbReference type="InterPro" id="IPR006703">
    <property type="entry name" value="G_AIG1"/>
</dbReference>
<comment type="caution">
    <text evidence="4">The sequence shown here is derived from an EMBL/GenBank/DDBJ whole genome shotgun (WGS) entry which is preliminary data.</text>
</comment>
<feature type="domain" description="AAA+ ATPase" evidence="3">
    <location>
        <begin position="244"/>
        <end position="373"/>
    </location>
</feature>
<dbReference type="SMART" id="SM00382">
    <property type="entry name" value="AAA"/>
    <property type="match status" value="2"/>
</dbReference>
<evidence type="ECO:0000256" key="1">
    <source>
        <dbReference type="ARBA" id="ARBA00022741"/>
    </source>
</evidence>
<keyword evidence="2" id="KW-0342">GTP-binding</keyword>
<name>A0A8H6HR02_9AGAR</name>
<dbReference type="Pfam" id="PF01926">
    <property type="entry name" value="MMR_HSR1"/>
    <property type="match status" value="1"/>
</dbReference>
<dbReference type="GO" id="GO:0005525">
    <property type="term" value="F:GTP binding"/>
    <property type="evidence" value="ECO:0007669"/>
    <property type="project" value="UniProtKB-KW"/>
</dbReference>
<accession>A0A8H6HR02</accession>
<dbReference type="OrthoDB" id="8954335at2759"/>
<dbReference type="Pfam" id="PF04548">
    <property type="entry name" value="AIG1"/>
    <property type="match status" value="1"/>
</dbReference>
<dbReference type="InterPro" id="IPR045058">
    <property type="entry name" value="GIMA/IAN/Toc"/>
</dbReference>
<keyword evidence="1" id="KW-0547">Nucleotide-binding</keyword>
<dbReference type="InterPro" id="IPR006073">
    <property type="entry name" value="GTP-bd"/>
</dbReference>
<dbReference type="InterPro" id="IPR025662">
    <property type="entry name" value="Sigma_54_int_dom_ATP-bd_1"/>
</dbReference>
<dbReference type="InterPro" id="IPR027417">
    <property type="entry name" value="P-loop_NTPase"/>
</dbReference>
<dbReference type="PANTHER" id="PTHR10903:SF184">
    <property type="entry name" value="GTP-BINDING PROTEIN A"/>
    <property type="match status" value="1"/>
</dbReference>
<keyword evidence="4" id="KW-0378">Hydrolase</keyword>
<evidence type="ECO:0000259" key="3">
    <source>
        <dbReference type="SMART" id="SM00382"/>
    </source>
</evidence>
<dbReference type="Proteomes" id="UP000521943">
    <property type="component" value="Unassembled WGS sequence"/>
</dbReference>
<dbReference type="Gene3D" id="3.40.50.300">
    <property type="entry name" value="P-loop containing nucleotide triphosphate hydrolases"/>
    <property type="match status" value="2"/>
</dbReference>
<gene>
    <name evidence="4" type="ORF">DFP72DRAFT_910720</name>
</gene>
<proteinExistence type="predicted"/>
<dbReference type="InterPro" id="IPR003593">
    <property type="entry name" value="AAA+_ATPase"/>
</dbReference>
<evidence type="ECO:0000313" key="5">
    <source>
        <dbReference type="Proteomes" id="UP000521943"/>
    </source>
</evidence>
<dbReference type="PANTHER" id="PTHR10903">
    <property type="entry name" value="GTPASE, IMAP FAMILY MEMBER-RELATED"/>
    <property type="match status" value="1"/>
</dbReference>
<dbReference type="SUPFAM" id="SSF52540">
    <property type="entry name" value="P-loop containing nucleoside triphosphate hydrolases"/>
    <property type="match status" value="2"/>
</dbReference>
<dbReference type="AlphaFoldDB" id="A0A8H6HR02"/>
<keyword evidence="5" id="KW-1185">Reference proteome</keyword>
<sequence>MVATCHLTQRVQVSHLSSAPPTLSMNDWVYLLPLEKSSSMSSLSKSIIIPVLGPTGAGKSFFINKLLEETGNKHPGVTVGVELDPCTRELKPVTLTGLAPKHSTLSDRQVIVVDTPGLEDQPDKDLGIIKSIASYLEDSLQKGAVLGGVVYLHDVSQDRVAGNAQRTLHVLNELCKAACLSKAALVTTKWGRGHGRDFGAREKELKEKHWRFLIDGKARVMRFEDERKGTGALKVVESLLSMSRDIAVLLLGESGAGKSTFINAFLKEVGLEKRVLVGYGQSSCTASVEAIPIDGETKDYEHLKEHKLVVVDTPGFNDTGLADKEILEKIARWLEHSYEQNMVLGGVIFLYDITLSRFAESARQTRKVLVDVCGEEALSRVVMVTSKWERELKHSGQEATERKEQDLQDNYWKSLLQPATGGATMMRWNGDKKGEMPRDIVCSILERVNDKVGQSGGLEPLLIQKELARGTKYSQTRAGSALSKDLSPRAWLERLRGLFTRIL</sequence>
<dbReference type="PROSITE" id="PS00675">
    <property type="entry name" value="SIGMA54_INTERACT_1"/>
    <property type="match status" value="1"/>
</dbReference>
<organism evidence="4 5">
    <name type="scientific">Ephemerocybe angulata</name>
    <dbReference type="NCBI Taxonomy" id="980116"/>
    <lineage>
        <taxon>Eukaryota</taxon>
        <taxon>Fungi</taxon>
        <taxon>Dikarya</taxon>
        <taxon>Basidiomycota</taxon>
        <taxon>Agaricomycotina</taxon>
        <taxon>Agaricomycetes</taxon>
        <taxon>Agaricomycetidae</taxon>
        <taxon>Agaricales</taxon>
        <taxon>Agaricineae</taxon>
        <taxon>Psathyrellaceae</taxon>
        <taxon>Ephemerocybe</taxon>
    </lineage>
</organism>
<dbReference type="CDD" id="cd00882">
    <property type="entry name" value="Ras_like_GTPase"/>
    <property type="match status" value="2"/>
</dbReference>
<dbReference type="GO" id="GO:0016787">
    <property type="term" value="F:hydrolase activity"/>
    <property type="evidence" value="ECO:0007669"/>
    <property type="project" value="UniProtKB-KW"/>
</dbReference>